<organism evidence="16 17">
    <name type="scientific">Kaistia soli DSM 19436</name>
    <dbReference type="NCBI Taxonomy" id="1122133"/>
    <lineage>
        <taxon>Bacteria</taxon>
        <taxon>Pseudomonadati</taxon>
        <taxon>Pseudomonadota</taxon>
        <taxon>Alphaproteobacteria</taxon>
        <taxon>Hyphomicrobiales</taxon>
        <taxon>Kaistiaceae</taxon>
        <taxon>Kaistia</taxon>
    </lineage>
</organism>
<keyword evidence="17" id="KW-1185">Reference proteome</keyword>
<evidence type="ECO:0000256" key="3">
    <source>
        <dbReference type="ARBA" id="ARBA00022475"/>
    </source>
</evidence>
<dbReference type="STRING" id="1122133.SAMN02745157_3167"/>
<dbReference type="PANTHER" id="PTHR47529:SF1">
    <property type="entry name" value="PERIPLASMIC CHAPERONE PPID"/>
    <property type="match status" value="1"/>
</dbReference>
<keyword evidence="8" id="KW-0143">Chaperone</keyword>
<evidence type="ECO:0000313" key="17">
    <source>
        <dbReference type="Proteomes" id="UP000184485"/>
    </source>
</evidence>
<dbReference type="PANTHER" id="PTHR47529">
    <property type="entry name" value="PEPTIDYL-PROLYL CIS-TRANS ISOMERASE D"/>
    <property type="match status" value="1"/>
</dbReference>
<evidence type="ECO:0000256" key="1">
    <source>
        <dbReference type="ARBA" id="ARBA00004382"/>
    </source>
</evidence>
<name>A0A1M5FTV2_9HYPH</name>
<dbReference type="InterPro" id="IPR046357">
    <property type="entry name" value="PPIase_dom_sf"/>
</dbReference>
<keyword evidence="7 14" id="KW-0472">Membrane</keyword>
<keyword evidence="5 14" id="KW-0812">Transmembrane</keyword>
<dbReference type="AlphaFoldDB" id="A0A1M5FTV2"/>
<evidence type="ECO:0000256" key="13">
    <source>
        <dbReference type="ARBA" id="ARBA00042775"/>
    </source>
</evidence>
<evidence type="ECO:0000256" key="4">
    <source>
        <dbReference type="ARBA" id="ARBA00022519"/>
    </source>
</evidence>
<evidence type="ECO:0000256" key="2">
    <source>
        <dbReference type="ARBA" id="ARBA00018370"/>
    </source>
</evidence>
<gene>
    <name evidence="16" type="ORF">SAMN02745157_3167</name>
</gene>
<evidence type="ECO:0000256" key="14">
    <source>
        <dbReference type="SAM" id="Phobius"/>
    </source>
</evidence>
<dbReference type="GO" id="GO:0003755">
    <property type="term" value="F:peptidyl-prolyl cis-trans isomerase activity"/>
    <property type="evidence" value="ECO:0007669"/>
    <property type="project" value="InterPro"/>
</dbReference>
<evidence type="ECO:0000256" key="10">
    <source>
        <dbReference type="ARBA" id="ARBA00031484"/>
    </source>
</evidence>
<dbReference type="Pfam" id="PF13624">
    <property type="entry name" value="SurA_N_3"/>
    <property type="match status" value="1"/>
</dbReference>
<dbReference type="EMBL" id="FQUP01000003">
    <property type="protein sequence ID" value="SHF94933.1"/>
    <property type="molecule type" value="Genomic_DNA"/>
</dbReference>
<evidence type="ECO:0000256" key="5">
    <source>
        <dbReference type="ARBA" id="ARBA00022692"/>
    </source>
</evidence>
<keyword evidence="16" id="KW-0413">Isomerase</keyword>
<feature type="domain" description="PpiC" evidence="15">
    <location>
        <begin position="247"/>
        <end position="366"/>
    </location>
</feature>
<dbReference type="InterPro" id="IPR052029">
    <property type="entry name" value="PpiD_chaperone"/>
</dbReference>
<comment type="similarity">
    <text evidence="11">Belongs to the PpiD chaperone family.</text>
</comment>
<keyword evidence="3" id="KW-1003">Cell membrane</keyword>
<dbReference type="SUPFAM" id="SSF54534">
    <property type="entry name" value="FKBP-like"/>
    <property type="match status" value="1"/>
</dbReference>
<proteinExistence type="inferred from homology"/>
<feature type="transmembrane region" description="Helical" evidence="14">
    <location>
        <begin position="12"/>
        <end position="31"/>
    </location>
</feature>
<keyword evidence="6 14" id="KW-1133">Transmembrane helix</keyword>
<dbReference type="InterPro" id="IPR000297">
    <property type="entry name" value="PPIase_PpiC"/>
</dbReference>
<evidence type="ECO:0000259" key="15">
    <source>
        <dbReference type="Pfam" id="PF13145"/>
    </source>
</evidence>
<evidence type="ECO:0000256" key="11">
    <source>
        <dbReference type="ARBA" id="ARBA00038408"/>
    </source>
</evidence>
<comment type="subcellular location">
    <subcellularLocation>
        <location evidence="1">Cell inner membrane</location>
        <topology evidence="1">Single-pass type II membrane protein</topology>
        <orientation evidence="1">Periplasmic side</orientation>
    </subcellularLocation>
</comment>
<dbReference type="Gene3D" id="3.10.50.40">
    <property type="match status" value="1"/>
</dbReference>
<sequence>MLDSMRKHASGPVAKVLIGILIISFGVWGIAGALSGIGTNTVATVGNTEISVAAFDRAYRRELQSVSQQVGTQVTPDQARAFGLPNQVLARLVTEAALDDQAESLALGVSQDTLVKEIAADPSFKGPAGTFDRAYFVQVLRANGLNEDDYVLERRNVERRKQIADSISGGATMPAVLAEALHTYQTEARTIRYLVLPSSLITDVGEPTSEQLTTFYNDHKADWRRPELREIALLSVSPEDVARPSDIDDASAQKAYDADKSQYSTPEARHVYQLIFSDQSTAEAAAASLKGGASFESVVEGAGKKLVDTDLGVVTRDKLIDAKVADAAFSLPSGGTSDVVVGSFGPVLLKVTDITPATVQPFDSVKAEIKKNLALTAARNDLGTLRDAIEDARAGGSTLQEIATKNKLTVKTITVDQSGNNADGQPVADIPTKDALLKAAFESDVGIDNPYLNNGDGVVWYAVTSIDPAHDRPLDEVKDKVAAAWKKATIADQLVAKAKDTAARIAKGETLDAIADQLKLTVETDANQTRGSKPPADFSADALKAAFAGPKGHAAAVVGVTPDQQIVLQVDEVTETPFVKNDSTQASLTKQLADAMQNDLLQQYIAELQNQLGAKVNQQALQRVIGAS</sequence>
<evidence type="ECO:0000256" key="12">
    <source>
        <dbReference type="ARBA" id="ARBA00040743"/>
    </source>
</evidence>
<keyword evidence="4" id="KW-0997">Cell inner membrane</keyword>
<evidence type="ECO:0000256" key="9">
    <source>
        <dbReference type="ARBA" id="ARBA00030642"/>
    </source>
</evidence>
<accession>A0A1M5FTV2</accession>
<protein>
    <recommendedName>
        <fullName evidence="2">Parvulin-like PPIase</fullName>
    </recommendedName>
    <alternativeName>
        <fullName evidence="9">Peptidyl-prolyl cis-trans isomerase plp</fullName>
    </alternativeName>
    <alternativeName>
        <fullName evidence="12">Periplasmic chaperone PpiD</fullName>
    </alternativeName>
    <alternativeName>
        <fullName evidence="13">Periplasmic folding chaperone</fullName>
    </alternativeName>
    <alternativeName>
        <fullName evidence="10">Rotamase plp</fullName>
    </alternativeName>
</protein>
<reference evidence="16 17" key="1">
    <citation type="submission" date="2016-11" db="EMBL/GenBank/DDBJ databases">
        <authorList>
            <person name="Jaros S."/>
            <person name="Januszkiewicz K."/>
            <person name="Wedrychowicz H."/>
        </authorList>
    </citation>
    <scope>NUCLEOTIDE SEQUENCE [LARGE SCALE GENOMIC DNA]</scope>
    <source>
        <strain evidence="16 17">DSM 19436</strain>
    </source>
</reference>
<evidence type="ECO:0000313" key="16">
    <source>
        <dbReference type="EMBL" id="SHF94933.1"/>
    </source>
</evidence>
<evidence type="ECO:0000256" key="6">
    <source>
        <dbReference type="ARBA" id="ARBA00022989"/>
    </source>
</evidence>
<dbReference type="InterPro" id="IPR027304">
    <property type="entry name" value="Trigger_fact/SurA_dom_sf"/>
</dbReference>
<evidence type="ECO:0000256" key="7">
    <source>
        <dbReference type="ARBA" id="ARBA00023136"/>
    </source>
</evidence>
<dbReference type="SUPFAM" id="SSF109998">
    <property type="entry name" value="Triger factor/SurA peptide-binding domain-like"/>
    <property type="match status" value="1"/>
</dbReference>
<dbReference type="RefSeq" id="WP_073054551.1">
    <property type="nucleotide sequence ID" value="NZ_FQUP01000003.1"/>
</dbReference>
<dbReference type="GO" id="GO:0005886">
    <property type="term" value="C:plasma membrane"/>
    <property type="evidence" value="ECO:0007669"/>
    <property type="project" value="UniProtKB-SubCell"/>
</dbReference>
<dbReference type="Pfam" id="PF13145">
    <property type="entry name" value="Rotamase_2"/>
    <property type="match status" value="1"/>
</dbReference>
<dbReference type="Proteomes" id="UP000184485">
    <property type="component" value="Unassembled WGS sequence"/>
</dbReference>
<evidence type="ECO:0000256" key="8">
    <source>
        <dbReference type="ARBA" id="ARBA00023186"/>
    </source>
</evidence>